<evidence type="ECO:0000259" key="5">
    <source>
        <dbReference type="SMART" id="SM00644"/>
    </source>
</evidence>
<dbReference type="GO" id="GO:0009254">
    <property type="term" value="P:peptidoglycan turnover"/>
    <property type="evidence" value="ECO:0007669"/>
    <property type="project" value="TreeGrafter"/>
</dbReference>
<dbReference type="PANTHER" id="PTHR30417">
    <property type="entry name" value="N-ACETYLMURAMOYL-L-ALANINE AMIDASE AMID"/>
    <property type="match status" value="1"/>
</dbReference>
<evidence type="ECO:0000313" key="7">
    <source>
        <dbReference type="Proteomes" id="UP000009049"/>
    </source>
</evidence>
<dbReference type="GO" id="GO:0009253">
    <property type="term" value="P:peptidoglycan catabolic process"/>
    <property type="evidence" value="ECO:0007669"/>
    <property type="project" value="InterPro"/>
</dbReference>
<dbReference type="Gene3D" id="3.40.80.10">
    <property type="entry name" value="Peptidoglycan recognition protein-like"/>
    <property type="match status" value="1"/>
</dbReference>
<proteinExistence type="predicted"/>
<dbReference type="eggNOG" id="COG3023">
    <property type="taxonomic scope" value="Bacteria"/>
</dbReference>
<dbReference type="CDD" id="cd06583">
    <property type="entry name" value="PGRP"/>
    <property type="match status" value="1"/>
</dbReference>
<keyword evidence="7" id="KW-1185">Reference proteome</keyword>
<dbReference type="EMBL" id="CP001712">
    <property type="protein sequence ID" value="EAR15640.1"/>
    <property type="molecule type" value="Genomic_DNA"/>
</dbReference>
<dbReference type="GO" id="GO:0071555">
    <property type="term" value="P:cell wall organization"/>
    <property type="evidence" value="ECO:0007669"/>
    <property type="project" value="UniProtKB-KW"/>
</dbReference>
<evidence type="ECO:0000256" key="1">
    <source>
        <dbReference type="ARBA" id="ARBA00001561"/>
    </source>
</evidence>
<evidence type="ECO:0000256" key="3">
    <source>
        <dbReference type="ARBA" id="ARBA00022801"/>
    </source>
</evidence>
<keyword evidence="3" id="KW-0378">Hydrolase</keyword>
<dbReference type="InterPro" id="IPR036505">
    <property type="entry name" value="Amidase/PGRP_sf"/>
</dbReference>
<sequence length="212" mass="24201">MILLVATACSTYRPLLSDRPIRFDRERLELTGAYLRDRYGMEQEDARIEPRMIVLHWTAIPTLEESFDAFYPPRLPDTRGDITSAGALNVSAHYLVDRDGSILQLMPDTLMARHVIGLNHCAIGIENVGGTPETPLTKAQLLANEWLVRQLAATHNIQYLIGHYEYTRFEGHPLWLEKDSGYRTEKTDPGRQFMKKIRNSVRDLGLKPAPEK</sequence>
<dbReference type="InterPro" id="IPR002502">
    <property type="entry name" value="Amidase_domain"/>
</dbReference>
<protein>
    <recommendedName>
        <fullName evidence="2">N-acetylmuramoyl-L-alanine amidase</fullName>
        <ecNumber evidence="2">3.5.1.28</ecNumber>
    </recommendedName>
</protein>
<keyword evidence="4" id="KW-0961">Cell wall biogenesis/degradation</keyword>
<dbReference type="EC" id="3.5.1.28" evidence="2"/>
<name>A4CL91_ROBBH</name>
<gene>
    <name evidence="6" type="ordered locus">RB2501_14969</name>
</gene>
<dbReference type="Proteomes" id="UP000009049">
    <property type="component" value="Chromosome"/>
</dbReference>
<dbReference type="SUPFAM" id="SSF55846">
    <property type="entry name" value="N-acetylmuramoyl-L-alanine amidase-like"/>
    <property type="match status" value="1"/>
</dbReference>
<evidence type="ECO:0000256" key="2">
    <source>
        <dbReference type="ARBA" id="ARBA00011901"/>
    </source>
</evidence>
<feature type="domain" description="N-acetylmuramoyl-L-alanine amidase" evidence="5">
    <location>
        <begin position="41"/>
        <end position="174"/>
    </location>
</feature>
<accession>A4CL91</accession>
<dbReference type="KEGG" id="rbi:RB2501_14969"/>
<dbReference type="Pfam" id="PF01510">
    <property type="entry name" value="Amidase_2"/>
    <property type="match status" value="1"/>
</dbReference>
<dbReference type="GO" id="GO:0008745">
    <property type="term" value="F:N-acetylmuramoyl-L-alanine amidase activity"/>
    <property type="evidence" value="ECO:0007669"/>
    <property type="project" value="UniProtKB-EC"/>
</dbReference>
<dbReference type="HOGENOM" id="CLU_101772_0_0_10"/>
<organism evidence="6 7">
    <name type="scientific">Robiginitalea biformata (strain ATCC BAA-864 / DSM 15991 / KCTC 12146 / HTCC2501)</name>
    <dbReference type="NCBI Taxonomy" id="313596"/>
    <lineage>
        <taxon>Bacteria</taxon>
        <taxon>Pseudomonadati</taxon>
        <taxon>Bacteroidota</taxon>
        <taxon>Flavobacteriia</taxon>
        <taxon>Flavobacteriales</taxon>
        <taxon>Flavobacteriaceae</taxon>
        <taxon>Robiginitalea</taxon>
    </lineage>
</organism>
<reference evidence="6 7" key="1">
    <citation type="journal article" date="2009" name="J. Bacteriol.">
        <title>Complete genome sequence of Robiginitalea biformata HTCC2501.</title>
        <authorList>
            <person name="Oh H.M."/>
            <person name="Giovannoni S.J."/>
            <person name="Lee K."/>
            <person name="Ferriera S."/>
            <person name="Johnson J."/>
            <person name="Cho J.C."/>
        </authorList>
    </citation>
    <scope>NUCLEOTIDE SEQUENCE [LARGE SCALE GENOMIC DNA]</scope>
    <source>
        <strain evidence="7">ATCC BAA-864 / HTCC2501 / KCTC 12146</strain>
    </source>
</reference>
<evidence type="ECO:0000256" key="4">
    <source>
        <dbReference type="ARBA" id="ARBA00023316"/>
    </source>
</evidence>
<dbReference type="InterPro" id="IPR051206">
    <property type="entry name" value="NAMLAA_amidase_2"/>
</dbReference>
<comment type="catalytic activity">
    <reaction evidence="1">
        <text>Hydrolyzes the link between N-acetylmuramoyl residues and L-amino acid residues in certain cell-wall glycopeptides.</text>
        <dbReference type="EC" id="3.5.1.28"/>
    </reaction>
</comment>
<evidence type="ECO:0000313" key="6">
    <source>
        <dbReference type="EMBL" id="EAR15640.1"/>
    </source>
</evidence>
<dbReference type="STRING" id="313596.RB2501_14969"/>
<dbReference type="SMART" id="SM00644">
    <property type="entry name" value="Ami_2"/>
    <property type="match status" value="1"/>
</dbReference>
<dbReference type="AlphaFoldDB" id="A4CL91"/>
<dbReference type="PANTHER" id="PTHR30417:SF1">
    <property type="entry name" value="N-ACETYLMURAMOYL-L-ALANINE AMIDASE AMID"/>
    <property type="match status" value="1"/>
</dbReference>